<dbReference type="KEGG" id="vta:B0176"/>
<proteinExistence type="predicted"/>
<evidence type="ECO:0000256" key="9">
    <source>
        <dbReference type="ARBA" id="ARBA00022741"/>
    </source>
</evidence>
<dbReference type="EMBL" id="LT960612">
    <property type="protein sequence ID" value="SON51787.1"/>
    <property type="molecule type" value="Genomic_DNA"/>
</dbReference>
<dbReference type="PROSITE" id="PS50109">
    <property type="entry name" value="HIS_KIN"/>
    <property type="match status" value="1"/>
</dbReference>
<dbReference type="Gene3D" id="3.30.565.10">
    <property type="entry name" value="Histidine kinase-like ATPase, C-terminal domain"/>
    <property type="match status" value="1"/>
</dbReference>
<keyword evidence="18" id="KW-1185">Reference proteome</keyword>
<dbReference type="InterPro" id="IPR004358">
    <property type="entry name" value="Sig_transdc_His_kin-like_C"/>
</dbReference>
<dbReference type="Pfam" id="PF17203">
    <property type="entry name" value="sCache_3_2"/>
    <property type="match status" value="1"/>
</dbReference>
<dbReference type="Pfam" id="PF02518">
    <property type="entry name" value="HATPase_c"/>
    <property type="match status" value="1"/>
</dbReference>
<evidence type="ECO:0000313" key="17">
    <source>
        <dbReference type="EMBL" id="SON51787.1"/>
    </source>
</evidence>
<organism evidence="17 18">
    <name type="scientific">Vibrio tapetis subsp. tapetis</name>
    <dbReference type="NCBI Taxonomy" id="1671868"/>
    <lineage>
        <taxon>Bacteria</taxon>
        <taxon>Pseudomonadati</taxon>
        <taxon>Pseudomonadota</taxon>
        <taxon>Gammaproteobacteria</taxon>
        <taxon>Vibrionales</taxon>
        <taxon>Vibrionaceae</taxon>
        <taxon>Vibrio</taxon>
    </lineage>
</organism>
<keyword evidence="5" id="KW-1003">Cell membrane</keyword>
<dbReference type="PRINTS" id="PR00344">
    <property type="entry name" value="BCTRLSENSOR"/>
</dbReference>
<dbReference type="InterPro" id="IPR003594">
    <property type="entry name" value="HATPase_dom"/>
</dbReference>
<evidence type="ECO:0000256" key="14">
    <source>
        <dbReference type="ARBA" id="ARBA00023136"/>
    </source>
</evidence>
<evidence type="ECO:0000256" key="1">
    <source>
        <dbReference type="ARBA" id="ARBA00000085"/>
    </source>
</evidence>
<evidence type="ECO:0000256" key="7">
    <source>
        <dbReference type="ARBA" id="ARBA00022679"/>
    </source>
</evidence>
<dbReference type="PANTHER" id="PTHR43547:SF10">
    <property type="entry name" value="SENSOR HISTIDINE KINASE DCUS"/>
    <property type="match status" value="1"/>
</dbReference>
<dbReference type="GO" id="GO:0005524">
    <property type="term" value="F:ATP binding"/>
    <property type="evidence" value="ECO:0007669"/>
    <property type="project" value="UniProtKB-KW"/>
</dbReference>
<dbReference type="SMART" id="SM00387">
    <property type="entry name" value="HATPase_c"/>
    <property type="match status" value="1"/>
</dbReference>
<protein>
    <recommendedName>
        <fullName evidence="4">histidine kinase</fullName>
        <ecNumber evidence="4">2.7.13.3</ecNumber>
    </recommendedName>
</protein>
<dbReference type="SUPFAM" id="SSF103190">
    <property type="entry name" value="Sensory domain-like"/>
    <property type="match status" value="1"/>
</dbReference>
<comment type="subcellular location">
    <subcellularLocation>
        <location evidence="2">Cell inner membrane</location>
    </subcellularLocation>
    <subcellularLocation>
        <location evidence="3">Cell membrane</location>
        <topology evidence="3">Multi-pass membrane protein</topology>
    </subcellularLocation>
</comment>
<dbReference type="AlphaFoldDB" id="A0A2N8ZIR5"/>
<dbReference type="GO" id="GO:0000155">
    <property type="term" value="F:phosphorelay sensor kinase activity"/>
    <property type="evidence" value="ECO:0007669"/>
    <property type="project" value="InterPro"/>
</dbReference>
<keyword evidence="7 17" id="KW-0808">Transferase</keyword>
<accession>A0A2N8ZIR5</accession>
<evidence type="ECO:0000256" key="4">
    <source>
        <dbReference type="ARBA" id="ARBA00012438"/>
    </source>
</evidence>
<keyword evidence="6" id="KW-0597">Phosphoprotein</keyword>
<evidence type="ECO:0000256" key="12">
    <source>
        <dbReference type="ARBA" id="ARBA00022989"/>
    </source>
</evidence>
<evidence type="ECO:0000256" key="15">
    <source>
        <dbReference type="SAM" id="Phobius"/>
    </source>
</evidence>
<feature type="domain" description="Histidine kinase" evidence="16">
    <location>
        <begin position="346"/>
        <end position="542"/>
    </location>
</feature>
<dbReference type="SUPFAM" id="SSF55890">
    <property type="entry name" value="Sporulation response regulatory protein Spo0B"/>
    <property type="match status" value="1"/>
</dbReference>
<gene>
    <name evidence="17" type="primary">citA</name>
    <name evidence="17" type="ORF">VTAP4600_B0176</name>
</gene>
<dbReference type="InterPro" id="IPR036890">
    <property type="entry name" value="HATPase_C_sf"/>
</dbReference>
<dbReference type="InterPro" id="IPR005467">
    <property type="entry name" value="His_kinase_dom"/>
</dbReference>
<evidence type="ECO:0000256" key="13">
    <source>
        <dbReference type="ARBA" id="ARBA00023012"/>
    </source>
</evidence>
<keyword evidence="13" id="KW-0902">Two-component regulatory system</keyword>
<keyword evidence="8 15" id="KW-0812">Transmembrane</keyword>
<evidence type="ECO:0000259" key="16">
    <source>
        <dbReference type="PROSITE" id="PS50109"/>
    </source>
</evidence>
<dbReference type="Gene3D" id="3.30.450.20">
    <property type="entry name" value="PAS domain"/>
    <property type="match status" value="2"/>
</dbReference>
<dbReference type="GO" id="GO:0005886">
    <property type="term" value="C:plasma membrane"/>
    <property type="evidence" value="ECO:0007669"/>
    <property type="project" value="UniProtKB-SubCell"/>
</dbReference>
<evidence type="ECO:0000256" key="11">
    <source>
        <dbReference type="ARBA" id="ARBA00022840"/>
    </source>
</evidence>
<dbReference type="InterPro" id="IPR033463">
    <property type="entry name" value="sCache_3"/>
</dbReference>
<dbReference type="InterPro" id="IPR029151">
    <property type="entry name" value="Sensor-like_sf"/>
</dbReference>
<sequence length="545" mass="60200">MKAAPMQLMEWLKNRLSFREQVFILIFALMLVQLAIAGGNFHRTLLKSLEHQVGTRALIQAKEIASDPELIQEVRIKNVAVIERVTTRLHKISDASFIVIGDESGIRLSHPVKTRIGKPMQGGDNQGVLERGESYISIKEGSLGYGVRGKAAIIDFDGEIIGVVSVGYLLNRFDQWLAFYFEPLIYEVIIIILLTILGAWAFSSHIKNKMNGMEPEEIALALHLQKSILQSVYEGVIALDKAGHILTLNKTALELLDTDKDVAYLKSRSILEFVTNSQFFFQTPFDKNIKDEIVSINGQTLIANRVAIFDNNILVGWVVSFRHKNDINSLTAELTQIKQYTDNLRVMRHEHANKLSTIAGMIEIGANDSALALINSENNRKQQLIDFVSSRIKCTQVAGILLGKYAKSQELGLNLEFDPTCQLYSLNEKIEPNELSAIIGNLIDNAFEATLKNPDSNKVITVLITDAGSDLVIEVGDNGCGISANIAATIFSRGVTSKDDSDGHGIGLYLINRYVTNSGGVILVDDAEPKGTIFSIFIPNQGNNE</sequence>
<dbReference type="CDD" id="cd16915">
    <property type="entry name" value="HATPase_DpiB-CitA-like"/>
    <property type="match status" value="1"/>
</dbReference>
<comment type="catalytic activity">
    <reaction evidence="1">
        <text>ATP + protein L-histidine = ADP + protein N-phospho-L-histidine.</text>
        <dbReference type="EC" id="2.7.13.3"/>
    </reaction>
</comment>
<keyword evidence="9" id="KW-0547">Nucleotide-binding</keyword>
<dbReference type="OrthoDB" id="9792686at2"/>
<evidence type="ECO:0000256" key="2">
    <source>
        <dbReference type="ARBA" id="ARBA00004533"/>
    </source>
</evidence>
<dbReference type="Proteomes" id="UP000235828">
    <property type="component" value="Chromosome B"/>
</dbReference>
<keyword evidence="10 17" id="KW-0418">Kinase</keyword>
<reference evidence="17 18" key="1">
    <citation type="submission" date="2017-10" db="EMBL/GenBank/DDBJ databases">
        <authorList>
            <person name="Banno H."/>
            <person name="Chua N.-H."/>
        </authorList>
    </citation>
    <scope>NUCLEOTIDE SEQUENCE [LARGE SCALE GENOMIC DNA]</scope>
    <source>
        <strain evidence="17">Vibrio tapetis CECT4600</strain>
    </source>
</reference>
<dbReference type="EC" id="2.7.13.3" evidence="4"/>
<keyword evidence="12 15" id="KW-1133">Transmembrane helix</keyword>
<keyword evidence="14 15" id="KW-0472">Membrane</keyword>
<dbReference type="InterPro" id="IPR016120">
    <property type="entry name" value="Sig_transdc_His_kin_SpoOB"/>
</dbReference>
<feature type="transmembrane region" description="Helical" evidence="15">
    <location>
        <begin position="184"/>
        <end position="203"/>
    </location>
</feature>
<dbReference type="SUPFAM" id="SSF55874">
    <property type="entry name" value="ATPase domain of HSP90 chaperone/DNA topoisomerase II/histidine kinase"/>
    <property type="match status" value="1"/>
</dbReference>
<keyword evidence="11" id="KW-0067">ATP-binding</keyword>
<evidence type="ECO:0000256" key="6">
    <source>
        <dbReference type="ARBA" id="ARBA00022553"/>
    </source>
</evidence>
<evidence type="ECO:0000313" key="18">
    <source>
        <dbReference type="Proteomes" id="UP000235828"/>
    </source>
</evidence>
<evidence type="ECO:0000256" key="10">
    <source>
        <dbReference type="ARBA" id="ARBA00022777"/>
    </source>
</evidence>
<dbReference type="PANTHER" id="PTHR43547">
    <property type="entry name" value="TWO-COMPONENT HISTIDINE KINASE"/>
    <property type="match status" value="1"/>
</dbReference>
<evidence type="ECO:0000256" key="3">
    <source>
        <dbReference type="ARBA" id="ARBA00004651"/>
    </source>
</evidence>
<evidence type="ECO:0000256" key="5">
    <source>
        <dbReference type="ARBA" id="ARBA00022475"/>
    </source>
</evidence>
<evidence type="ECO:0000256" key="8">
    <source>
        <dbReference type="ARBA" id="ARBA00022692"/>
    </source>
</evidence>
<name>A0A2N8ZIR5_9VIBR</name>